<dbReference type="EMBL" id="JBHFFA010000004">
    <property type="protein sequence ID" value="KAL2631664.1"/>
    <property type="molecule type" value="Genomic_DNA"/>
</dbReference>
<sequence>MVPISLRPKFLSFPRNLASISSSTDAASDPSQVKFKFCSTESGTRYSVINTLKAGGIPCNPGQMNPVVYFIISIVALVTLLWVLCLWLQLYSFSSVDTIPEPMNFGRTINHSVPAPATNYQSGMEEGRLNANQPPPRKASGLGVIMPGEAEVTFIAEPSSPIRTTAKDKTKFDSSMEEEEDSNPVQHPSQKFLGV</sequence>
<comment type="caution">
    <text evidence="3">The sequence shown here is derived from an EMBL/GenBank/DDBJ whole genome shotgun (WGS) entry which is preliminary data.</text>
</comment>
<name>A0ABD1YMM6_9MARC</name>
<keyword evidence="2" id="KW-1133">Transmembrane helix</keyword>
<feature type="transmembrane region" description="Helical" evidence="2">
    <location>
        <begin position="67"/>
        <end position="88"/>
    </location>
</feature>
<feature type="region of interest" description="Disordered" evidence="1">
    <location>
        <begin position="156"/>
        <end position="195"/>
    </location>
</feature>
<gene>
    <name evidence="3" type="ORF">R1flu_016350</name>
</gene>
<keyword evidence="2" id="KW-0812">Transmembrane</keyword>
<reference evidence="3 4" key="1">
    <citation type="submission" date="2024-09" db="EMBL/GenBank/DDBJ databases">
        <title>Chromosome-scale assembly of Riccia fluitans.</title>
        <authorList>
            <person name="Paukszto L."/>
            <person name="Sawicki J."/>
            <person name="Karawczyk K."/>
            <person name="Piernik-Szablinska J."/>
            <person name="Szczecinska M."/>
            <person name="Mazdziarz M."/>
        </authorList>
    </citation>
    <scope>NUCLEOTIDE SEQUENCE [LARGE SCALE GENOMIC DNA]</scope>
    <source>
        <strain evidence="3">Rf_01</strain>
        <tissue evidence="3">Aerial parts of the thallus</tissue>
    </source>
</reference>
<evidence type="ECO:0000256" key="1">
    <source>
        <dbReference type="SAM" id="MobiDB-lite"/>
    </source>
</evidence>
<evidence type="ECO:0000313" key="3">
    <source>
        <dbReference type="EMBL" id="KAL2631664.1"/>
    </source>
</evidence>
<evidence type="ECO:0000313" key="4">
    <source>
        <dbReference type="Proteomes" id="UP001605036"/>
    </source>
</evidence>
<feature type="compositionally biased region" description="Basic and acidic residues" evidence="1">
    <location>
        <begin position="165"/>
        <end position="174"/>
    </location>
</feature>
<protein>
    <submittedName>
        <fullName evidence="3">Uncharacterized protein</fullName>
    </submittedName>
</protein>
<keyword evidence="2" id="KW-0472">Membrane</keyword>
<keyword evidence="4" id="KW-1185">Reference proteome</keyword>
<proteinExistence type="predicted"/>
<organism evidence="3 4">
    <name type="scientific">Riccia fluitans</name>
    <dbReference type="NCBI Taxonomy" id="41844"/>
    <lineage>
        <taxon>Eukaryota</taxon>
        <taxon>Viridiplantae</taxon>
        <taxon>Streptophyta</taxon>
        <taxon>Embryophyta</taxon>
        <taxon>Marchantiophyta</taxon>
        <taxon>Marchantiopsida</taxon>
        <taxon>Marchantiidae</taxon>
        <taxon>Marchantiales</taxon>
        <taxon>Ricciaceae</taxon>
        <taxon>Riccia</taxon>
    </lineage>
</organism>
<evidence type="ECO:0000256" key="2">
    <source>
        <dbReference type="SAM" id="Phobius"/>
    </source>
</evidence>
<accession>A0ABD1YMM6</accession>
<dbReference type="AlphaFoldDB" id="A0ABD1YMM6"/>
<dbReference type="Proteomes" id="UP001605036">
    <property type="component" value="Unassembled WGS sequence"/>
</dbReference>